<evidence type="ECO:0000256" key="1">
    <source>
        <dbReference type="SAM" id="Phobius"/>
    </source>
</evidence>
<dbReference type="Proteomes" id="UP001515480">
    <property type="component" value="Unassembled WGS sequence"/>
</dbReference>
<comment type="caution">
    <text evidence="2">The sequence shown here is derived from an EMBL/GenBank/DDBJ whole genome shotgun (WGS) entry which is preliminary data.</text>
</comment>
<keyword evidence="1" id="KW-1133">Transmembrane helix</keyword>
<proteinExistence type="predicted"/>
<evidence type="ECO:0000313" key="3">
    <source>
        <dbReference type="Proteomes" id="UP001515480"/>
    </source>
</evidence>
<reference evidence="2 3" key="1">
    <citation type="journal article" date="2024" name="Science">
        <title>Giant polyketide synthase enzymes in the biosynthesis of giant marine polyether toxins.</title>
        <authorList>
            <person name="Fallon T.R."/>
            <person name="Shende V.V."/>
            <person name="Wierzbicki I.H."/>
            <person name="Pendleton A.L."/>
            <person name="Watervoot N.F."/>
            <person name="Auber R.P."/>
            <person name="Gonzalez D.J."/>
            <person name="Wisecaver J.H."/>
            <person name="Moore B.S."/>
        </authorList>
    </citation>
    <scope>NUCLEOTIDE SEQUENCE [LARGE SCALE GENOMIC DNA]</scope>
    <source>
        <strain evidence="2 3">12B1</strain>
    </source>
</reference>
<dbReference type="AlphaFoldDB" id="A0AB34JDL5"/>
<gene>
    <name evidence="2" type="ORF">AB1Y20_003279</name>
</gene>
<protein>
    <recommendedName>
        <fullName evidence="4">DSC E3 ubiquitin ligase complex subunit 3 C-terminal domain-containing protein</fullName>
    </recommendedName>
</protein>
<accession>A0AB34JDL5</accession>
<name>A0AB34JDL5_PRYPA</name>
<evidence type="ECO:0000313" key="2">
    <source>
        <dbReference type="EMBL" id="KAL1519010.1"/>
    </source>
</evidence>
<keyword evidence="3" id="KW-1185">Reference proteome</keyword>
<keyword evidence="1" id="KW-0812">Transmembrane</keyword>
<evidence type="ECO:0008006" key="4">
    <source>
        <dbReference type="Google" id="ProtNLM"/>
    </source>
</evidence>
<organism evidence="2 3">
    <name type="scientific">Prymnesium parvum</name>
    <name type="common">Toxic golden alga</name>
    <dbReference type="NCBI Taxonomy" id="97485"/>
    <lineage>
        <taxon>Eukaryota</taxon>
        <taxon>Haptista</taxon>
        <taxon>Haptophyta</taxon>
        <taxon>Prymnesiophyceae</taxon>
        <taxon>Prymnesiales</taxon>
        <taxon>Prymnesiaceae</taxon>
        <taxon>Prymnesium</taxon>
    </lineage>
</organism>
<dbReference type="EMBL" id="JBGBPQ010000010">
    <property type="protein sequence ID" value="KAL1519010.1"/>
    <property type="molecule type" value="Genomic_DNA"/>
</dbReference>
<sequence>MALAAPKAHKEEPAASGNTRAAALTLVIHQPNGAPFDETIDGEELVDALVERVRRRLCAQPEARVRLICAGAVLLPSITIAKAVRARAGVSVYHIHCAHTPPVASPEEEHEAAANELTTILPNHHVNGLQFPVESEHELVVLSMRARQADFIWGFSLGLVLGVLTLFILVDRAMPRMMQSGILLGISCNMLFGYGGTINSVRQVHGVQDDDTADKSVHLISRIPSDDISVGL</sequence>
<keyword evidence="1" id="KW-0472">Membrane</keyword>
<feature type="transmembrane region" description="Helical" evidence="1">
    <location>
        <begin position="151"/>
        <end position="170"/>
    </location>
</feature>